<dbReference type="EMBL" id="OU895879">
    <property type="protein sequence ID" value="CAG9807440.1"/>
    <property type="molecule type" value="Genomic_DNA"/>
</dbReference>
<evidence type="ECO:0000256" key="1">
    <source>
        <dbReference type="ARBA" id="ARBA00000707"/>
    </source>
</evidence>
<evidence type="ECO:0000256" key="3">
    <source>
        <dbReference type="ARBA" id="ARBA00011074"/>
    </source>
</evidence>
<evidence type="ECO:0000256" key="7">
    <source>
        <dbReference type="ARBA" id="ARBA00022807"/>
    </source>
</evidence>
<dbReference type="Proteomes" id="UP001153620">
    <property type="component" value="Chromosome 3"/>
</dbReference>
<dbReference type="EC" id="3.4.19.12" evidence="8"/>
<dbReference type="GO" id="GO:0071108">
    <property type="term" value="P:protein K48-linked deubiquitination"/>
    <property type="evidence" value="ECO:0007669"/>
    <property type="project" value="InterPro"/>
</dbReference>
<accession>A0A9N9WX72</accession>
<evidence type="ECO:0000256" key="5">
    <source>
        <dbReference type="ARBA" id="ARBA00022786"/>
    </source>
</evidence>
<keyword evidence="7 8" id="KW-0788">Thiol protease</keyword>
<dbReference type="AlphaFoldDB" id="A0A9N9WX72"/>
<dbReference type="SUPFAM" id="SSF47473">
    <property type="entry name" value="EF-hand"/>
    <property type="match status" value="1"/>
</dbReference>
<dbReference type="InterPro" id="IPR039785">
    <property type="entry name" value="MINY3/4"/>
</dbReference>
<dbReference type="InterPro" id="IPR011992">
    <property type="entry name" value="EF-hand-dom_pair"/>
</dbReference>
<dbReference type="Gene3D" id="1.10.238.10">
    <property type="entry name" value="EF-hand"/>
    <property type="match status" value="1"/>
</dbReference>
<evidence type="ECO:0000256" key="6">
    <source>
        <dbReference type="ARBA" id="ARBA00022801"/>
    </source>
</evidence>
<keyword evidence="11" id="KW-1185">Reference proteome</keyword>
<dbReference type="Pfam" id="PF13898">
    <property type="entry name" value="MINDY-3_4_CD"/>
    <property type="match status" value="1"/>
</dbReference>
<comment type="catalytic activity">
    <reaction evidence="1 8">
        <text>Thiol-dependent hydrolysis of ester, thioester, amide, peptide and isopeptide bonds formed by the C-terminal Gly of ubiquitin (a 76-residue protein attached to proteins as an intracellular targeting signal).</text>
        <dbReference type="EC" id="3.4.19.12"/>
    </reaction>
</comment>
<keyword evidence="6 8" id="KW-0378">Hydrolase</keyword>
<protein>
    <recommendedName>
        <fullName evidence="8">Ubiquitin carboxyl-terminal hydrolase MINDY</fullName>
        <ecNumber evidence="8">3.4.19.12</ecNumber>
    </recommendedName>
</protein>
<name>A0A9N9WX72_9DIPT</name>
<evidence type="ECO:0000313" key="10">
    <source>
        <dbReference type="EMBL" id="CAG9807440.1"/>
    </source>
</evidence>
<dbReference type="GO" id="GO:0004843">
    <property type="term" value="F:cysteine-type deubiquitinase activity"/>
    <property type="evidence" value="ECO:0007669"/>
    <property type="project" value="UniProtKB-UniRule"/>
</dbReference>
<dbReference type="PANTHER" id="PTHR12473">
    <property type="entry name" value="UBIQUITIN CARBOXYL-TERMINAL HYDROLASE MINDY-4-RELATED"/>
    <property type="match status" value="1"/>
</dbReference>
<dbReference type="PANTHER" id="PTHR12473:SF17">
    <property type="entry name" value="UBIQUITIN CARBOXYL-TERMINAL HYDROLASE MINDY-3"/>
    <property type="match status" value="1"/>
</dbReference>
<evidence type="ECO:0000313" key="11">
    <source>
        <dbReference type="Proteomes" id="UP001153620"/>
    </source>
</evidence>
<reference evidence="10" key="1">
    <citation type="submission" date="2022-01" db="EMBL/GenBank/DDBJ databases">
        <authorList>
            <person name="King R."/>
        </authorList>
    </citation>
    <scope>NUCLEOTIDE SEQUENCE</scope>
</reference>
<comment type="similarity">
    <text evidence="3 8">Belongs to the MINDY deubiquitinase family. FAM188 subfamily.</text>
</comment>
<dbReference type="GO" id="GO:0005509">
    <property type="term" value="F:calcium ion binding"/>
    <property type="evidence" value="ECO:0007669"/>
    <property type="project" value="InterPro"/>
</dbReference>
<dbReference type="SMART" id="SM01174">
    <property type="entry name" value="DUF4205"/>
    <property type="match status" value="1"/>
</dbReference>
<dbReference type="GO" id="GO:0006508">
    <property type="term" value="P:proteolysis"/>
    <property type="evidence" value="ECO:0007669"/>
    <property type="project" value="UniProtKB-KW"/>
</dbReference>
<keyword evidence="4 8" id="KW-0645">Protease</keyword>
<evidence type="ECO:0000256" key="2">
    <source>
        <dbReference type="ARBA" id="ARBA00002107"/>
    </source>
</evidence>
<evidence type="ECO:0000256" key="4">
    <source>
        <dbReference type="ARBA" id="ARBA00022670"/>
    </source>
</evidence>
<evidence type="ECO:0000259" key="9">
    <source>
        <dbReference type="PROSITE" id="PS50222"/>
    </source>
</evidence>
<comment type="function">
    <text evidence="2 8">Hydrolase that can remove 'Lys-48'-linked conjugated ubiquitin from proteins.</text>
</comment>
<gene>
    <name evidence="10" type="ORF">CHIRRI_LOCUS10288</name>
</gene>
<dbReference type="OrthoDB" id="9981542at2759"/>
<dbReference type="PROSITE" id="PS50222">
    <property type="entry name" value="EF_HAND_2"/>
    <property type="match status" value="1"/>
</dbReference>
<proteinExistence type="inferred from homology"/>
<evidence type="ECO:0000256" key="8">
    <source>
        <dbReference type="RuleBase" id="RU367088"/>
    </source>
</evidence>
<reference evidence="10" key="2">
    <citation type="submission" date="2022-10" db="EMBL/GenBank/DDBJ databases">
        <authorList>
            <consortium name="ENA_rothamsted_submissions"/>
            <consortium name="culmorum"/>
            <person name="King R."/>
        </authorList>
    </citation>
    <scope>NUCLEOTIDE SEQUENCE</scope>
</reference>
<organism evidence="10 11">
    <name type="scientific">Chironomus riparius</name>
    <dbReference type="NCBI Taxonomy" id="315576"/>
    <lineage>
        <taxon>Eukaryota</taxon>
        <taxon>Metazoa</taxon>
        <taxon>Ecdysozoa</taxon>
        <taxon>Arthropoda</taxon>
        <taxon>Hexapoda</taxon>
        <taxon>Insecta</taxon>
        <taxon>Pterygota</taxon>
        <taxon>Neoptera</taxon>
        <taxon>Endopterygota</taxon>
        <taxon>Diptera</taxon>
        <taxon>Nematocera</taxon>
        <taxon>Chironomoidea</taxon>
        <taxon>Chironomidae</taxon>
        <taxon>Chironominae</taxon>
        <taxon>Chironomus</taxon>
    </lineage>
</organism>
<sequence>MLNVFWKFKIMQFENNLRIKCRRLNDFGQFQFVQLNILNFILKYQLIFHKAFPMKSESMKFSHKLFLSWIYPFRFHKQNTQKMHPEMEHNSTSSTHNKLKLSIEDATELKSIISLLWGNSSSETFTKVFLGGWSQGFEFSPDEPSALLQHSGGPCSVIATCQAYMLKSLMELPSVHQFKDLTEEKCKKVLIQSICNMLMNCKERAVFRIITLDKSCGVERAIEAAEIENNQPIISNNEEQDGVESMDTSLVNHESVSEERGLIINDQEDLLPDTFHERLIITDFETIEEVEKFYSENFKILSNRYGVLLFLYSVLFTKGIENVLNEISDTSEPLIHSSFGFGAQSLINLMLTGKAVAHVFDNDQDIGGMKLKGIDHQSDIGFLTLMEQLRYCMVGSFYKNPKYPIWVMASETHLTVLFSNEKSLVSPETAAEHAKRVFSQYDTENTGFISSAVLQDVLSELGLESDPGYVDIMRNKLDADSTSIILLSDFMYEFFPEDKRSIPDTFDLFHYNGIPNSNLNHKVRFSHGKAILLEAHTTDMYSLSNSMLTCLQTKWPNIEINWNQDRIPSLN</sequence>
<dbReference type="InterPro" id="IPR025257">
    <property type="entry name" value="MINDY-3/4_CD"/>
</dbReference>
<dbReference type="InterPro" id="IPR002048">
    <property type="entry name" value="EF_hand_dom"/>
</dbReference>
<dbReference type="GO" id="GO:1990380">
    <property type="term" value="F:K48-linked deubiquitinase activity"/>
    <property type="evidence" value="ECO:0007669"/>
    <property type="project" value="UniProtKB-UniRule"/>
</dbReference>
<feature type="domain" description="EF-hand" evidence="9">
    <location>
        <begin position="429"/>
        <end position="464"/>
    </location>
</feature>
<keyword evidence="5 8" id="KW-0833">Ubl conjugation pathway</keyword>